<evidence type="ECO:0000259" key="1">
    <source>
        <dbReference type="Pfam" id="PF20172"/>
    </source>
</evidence>
<dbReference type="Pfam" id="PF20172">
    <property type="entry name" value="DUF6538"/>
    <property type="match status" value="1"/>
</dbReference>
<proteinExistence type="predicted"/>
<feature type="non-terminal residue" evidence="2">
    <location>
        <position position="199"/>
    </location>
</feature>
<name>A0A0F9S9V5_9ZZZZ</name>
<sequence>MSKQKNGMLLRGAIYHARINVPADIRHLLEGKKILTKSLKTGNKLLANELASTQIGEWKALFRQLREQINQDKANQPDWKDPLSDIGKDIREIREVLHEVLYAPDVQVRYCIINGLCNYIQSKFADPEYKLKVFIAYQGIEVLGFVIAQLDPNYTSYSRKCGTFGWLYANSLVVCKNLMKQCELFMKENKVRKMRGPIN</sequence>
<dbReference type="InterPro" id="IPR046668">
    <property type="entry name" value="DUF6538"/>
</dbReference>
<organism evidence="2">
    <name type="scientific">marine sediment metagenome</name>
    <dbReference type="NCBI Taxonomy" id="412755"/>
    <lineage>
        <taxon>unclassified sequences</taxon>
        <taxon>metagenomes</taxon>
        <taxon>ecological metagenomes</taxon>
    </lineage>
</organism>
<reference evidence="2" key="1">
    <citation type="journal article" date="2015" name="Nature">
        <title>Complex archaea that bridge the gap between prokaryotes and eukaryotes.</title>
        <authorList>
            <person name="Spang A."/>
            <person name="Saw J.H."/>
            <person name="Jorgensen S.L."/>
            <person name="Zaremba-Niedzwiedzka K."/>
            <person name="Martijn J."/>
            <person name="Lind A.E."/>
            <person name="van Eijk R."/>
            <person name="Schleper C."/>
            <person name="Guy L."/>
            <person name="Ettema T.J."/>
        </authorList>
    </citation>
    <scope>NUCLEOTIDE SEQUENCE</scope>
</reference>
<protein>
    <recommendedName>
        <fullName evidence="1">DUF6538 domain-containing protein</fullName>
    </recommendedName>
</protein>
<gene>
    <name evidence="2" type="ORF">LCGC14_0877380</name>
</gene>
<comment type="caution">
    <text evidence="2">The sequence shown here is derived from an EMBL/GenBank/DDBJ whole genome shotgun (WGS) entry which is preliminary data.</text>
</comment>
<evidence type="ECO:0000313" key="2">
    <source>
        <dbReference type="EMBL" id="KKN26163.1"/>
    </source>
</evidence>
<dbReference type="AlphaFoldDB" id="A0A0F9S9V5"/>
<accession>A0A0F9S9V5</accession>
<feature type="domain" description="DUF6538" evidence="1">
    <location>
        <begin position="9"/>
        <end position="66"/>
    </location>
</feature>
<dbReference type="EMBL" id="LAZR01002742">
    <property type="protein sequence ID" value="KKN26163.1"/>
    <property type="molecule type" value="Genomic_DNA"/>
</dbReference>